<reference evidence="1" key="1">
    <citation type="journal article" date="2020" name="mSystems">
        <title>Genome- and Community-Level Interaction Insights into Carbon Utilization and Element Cycling Functions of Hydrothermarchaeota in Hydrothermal Sediment.</title>
        <authorList>
            <person name="Zhou Z."/>
            <person name="Liu Y."/>
            <person name="Xu W."/>
            <person name="Pan J."/>
            <person name="Luo Z.H."/>
            <person name="Li M."/>
        </authorList>
    </citation>
    <scope>NUCLEOTIDE SEQUENCE [LARGE SCALE GENOMIC DNA]</scope>
    <source>
        <strain evidence="1">SpSt-301</strain>
    </source>
</reference>
<sequence length="232" mass="27076">MTEAEFHNLFYNTNEEDHRRLFSRLREILDSGYLLPGKTFKGSRTLIWDKYAGDDKYVFLSLGKRYIEQYGEYAYGFVFDARQLIIELNAVLGIEDLAWDYHKLAMEAFEQVFLTISRGSIVPFKTSGWMHAGVKEMPLEKQYLYHAIYAGRTELPGVKEFQQVFRQLTKHVQATKRFSGTQALNVMEQWENLAKKPTRDPEILVPDKLPIPYALSLIQRGKEIPLSQKRVE</sequence>
<gene>
    <name evidence="1" type="ORF">ENQ35_03060</name>
</gene>
<comment type="caution">
    <text evidence="1">The sequence shown here is derived from an EMBL/GenBank/DDBJ whole genome shotgun (WGS) entry which is preliminary data.</text>
</comment>
<accession>A0A7C1F389</accession>
<proteinExistence type="predicted"/>
<organism evidence="1">
    <name type="scientific">Ammonifex degensii</name>
    <dbReference type="NCBI Taxonomy" id="42838"/>
    <lineage>
        <taxon>Bacteria</taxon>
        <taxon>Bacillati</taxon>
        <taxon>Bacillota</taxon>
        <taxon>Clostridia</taxon>
        <taxon>Thermoanaerobacterales</taxon>
        <taxon>Thermoanaerobacteraceae</taxon>
        <taxon>Ammonifex</taxon>
    </lineage>
</organism>
<dbReference type="AlphaFoldDB" id="A0A7C1F389"/>
<evidence type="ECO:0000313" key="1">
    <source>
        <dbReference type="EMBL" id="HDW51700.1"/>
    </source>
</evidence>
<dbReference type="EMBL" id="DSMV01000185">
    <property type="protein sequence ID" value="HDW51700.1"/>
    <property type="molecule type" value="Genomic_DNA"/>
</dbReference>
<name>A0A7C1F389_9THEO</name>
<protein>
    <submittedName>
        <fullName evidence="1">Uncharacterized protein</fullName>
    </submittedName>
</protein>